<evidence type="ECO:0000313" key="3">
    <source>
        <dbReference type="Proteomes" id="UP001239445"/>
    </source>
</evidence>
<organism evidence="2 3">
    <name type="scientific">Echria macrotheca</name>
    <dbReference type="NCBI Taxonomy" id="438768"/>
    <lineage>
        <taxon>Eukaryota</taxon>
        <taxon>Fungi</taxon>
        <taxon>Dikarya</taxon>
        <taxon>Ascomycota</taxon>
        <taxon>Pezizomycotina</taxon>
        <taxon>Sordariomycetes</taxon>
        <taxon>Sordariomycetidae</taxon>
        <taxon>Sordariales</taxon>
        <taxon>Schizotheciaceae</taxon>
        <taxon>Echria</taxon>
    </lineage>
</organism>
<reference evidence="2" key="1">
    <citation type="submission" date="2023-06" db="EMBL/GenBank/DDBJ databases">
        <title>Genome-scale phylogeny and comparative genomics of the fungal order Sordariales.</title>
        <authorList>
            <consortium name="Lawrence Berkeley National Laboratory"/>
            <person name="Hensen N."/>
            <person name="Bonometti L."/>
            <person name="Westerberg I."/>
            <person name="Brannstrom I.O."/>
            <person name="Guillou S."/>
            <person name="Cros-Aarteil S."/>
            <person name="Calhoun S."/>
            <person name="Haridas S."/>
            <person name="Kuo A."/>
            <person name="Mondo S."/>
            <person name="Pangilinan J."/>
            <person name="Riley R."/>
            <person name="Labutti K."/>
            <person name="Andreopoulos B."/>
            <person name="Lipzen A."/>
            <person name="Chen C."/>
            <person name="Yanf M."/>
            <person name="Daum C."/>
            <person name="Ng V."/>
            <person name="Clum A."/>
            <person name="Steindorff A."/>
            <person name="Ohm R."/>
            <person name="Martin F."/>
            <person name="Silar P."/>
            <person name="Natvig D."/>
            <person name="Lalanne C."/>
            <person name="Gautier V."/>
            <person name="Ament-Velasquez S.L."/>
            <person name="Kruys A."/>
            <person name="Hutchinson M.I."/>
            <person name="Powell A.J."/>
            <person name="Barry K."/>
            <person name="Miller A.N."/>
            <person name="Grigoriev I.V."/>
            <person name="Debuchy R."/>
            <person name="Gladieux P."/>
            <person name="Thoren M.H."/>
            <person name="Johannesson H."/>
        </authorList>
    </citation>
    <scope>NUCLEOTIDE SEQUENCE</scope>
    <source>
        <strain evidence="2">PSN4</strain>
    </source>
</reference>
<evidence type="ECO:0000313" key="2">
    <source>
        <dbReference type="EMBL" id="KAK1752442.1"/>
    </source>
</evidence>
<dbReference type="AlphaFoldDB" id="A0AAJ0F3M7"/>
<sequence>MYLSTQATTLCPEFQRFYVTLKTAIKNNHCRSQRQGSDNAICAVNNLDPVRLRIRLCDGTLRTVLRPKVIVCRIAAFQVRRRRQRRRAEVAGLRASRSRGRRGINVLRSVGIVSVTNTGLDDANLIQCLKVLIVCFPGVQGWVVGSMACGAGRNRRPGRRVAGTGAIGPEGMVGISSGSGRLVSGAGPPDPQGGGGICGGGGQTDWRRRLPVAVPLSLAAVGHGGHVSLEVVMSMKYEKEDCNQVSVERRIAWIIENDTWKS</sequence>
<dbReference type="Proteomes" id="UP001239445">
    <property type="component" value="Unassembled WGS sequence"/>
</dbReference>
<comment type="caution">
    <text evidence="2">The sequence shown here is derived from an EMBL/GenBank/DDBJ whole genome shotgun (WGS) entry which is preliminary data.</text>
</comment>
<gene>
    <name evidence="2" type="ORF">QBC47DRAFT_388495</name>
</gene>
<evidence type="ECO:0000256" key="1">
    <source>
        <dbReference type="SAM" id="MobiDB-lite"/>
    </source>
</evidence>
<accession>A0AAJ0F3M7</accession>
<keyword evidence="3" id="KW-1185">Reference proteome</keyword>
<proteinExistence type="predicted"/>
<name>A0AAJ0F3M7_9PEZI</name>
<dbReference type="EMBL" id="MU839839">
    <property type="protein sequence ID" value="KAK1752442.1"/>
    <property type="molecule type" value="Genomic_DNA"/>
</dbReference>
<protein>
    <submittedName>
        <fullName evidence="2">Uncharacterized protein</fullName>
    </submittedName>
</protein>
<feature type="region of interest" description="Disordered" evidence="1">
    <location>
        <begin position="178"/>
        <end position="200"/>
    </location>
</feature>